<dbReference type="EMBL" id="LSRX01000696">
    <property type="protein sequence ID" value="OLP90762.1"/>
    <property type="molecule type" value="Genomic_DNA"/>
</dbReference>
<dbReference type="PANTHER" id="PTHR24171">
    <property type="entry name" value="ANKYRIN REPEAT DOMAIN-CONTAINING PROTEIN 39-RELATED"/>
    <property type="match status" value="1"/>
</dbReference>
<dbReference type="Pfam" id="PF12796">
    <property type="entry name" value="Ank_2"/>
    <property type="match status" value="2"/>
</dbReference>
<evidence type="ECO:0000256" key="3">
    <source>
        <dbReference type="PROSITE-ProRule" id="PRU00023"/>
    </source>
</evidence>
<evidence type="ECO:0000256" key="1">
    <source>
        <dbReference type="ARBA" id="ARBA00022737"/>
    </source>
</evidence>
<feature type="repeat" description="ANK" evidence="3">
    <location>
        <begin position="249"/>
        <end position="281"/>
    </location>
</feature>
<proteinExistence type="predicted"/>
<dbReference type="PROSITE" id="PS50088">
    <property type="entry name" value="ANK_REPEAT"/>
    <property type="match status" value="4"/>
</dbReference>
<feature type="repeat" description="ANK" evidence="3">
    <location>
        <begin position="216"/>
        <end position="248"/>
    </location>
</feature>
<protein>
    <submittedName>
        <fullName evidence="4">Ankyrin repeat and KH domain-containing protein 1</fullName>
    </submittedName>
</protein>
<dbReference type="Pfam" id="PF00023">
    <property type="entry name" value="Ank"/>
    <property type="match status" value="1"/>
</dbReference>
<accession>A0A1Q9D6G8</accession>
<dbReference type="PANTHER" id="PTHR24171:SF9">
    <property type="entry name" value="ANKYRIN REPEAT DOMAIN-CONTAINING PROTEIN 39"/>
    <property type="match status" value="1"/>
</dbReference>
<keyword evidence="2 3" id="KW-0040">ANK repeat</keyword>
<keyword evidence="5" id="KW-1185">Reference proteome</keyword>
<organism evidence="4 5">
    <name type="scientific">Symbiodinium microadriaticum</name>
    <name type="common">Dinoflagellate</name>
    <name type="synonym">Zooxanthella microadriatica</name>
    <dbReference type="NCBI Taxonomy" id="2951"/>
    <lineage>
        <taxon>Eukaryota</taxon>
        <taxon>Sar</taxon>
        <taxon>Alveolata</taxon>
        <taxon>Dinophyceae</taxon>
        <taxon>Suessiales</taxon>
        <taxon>Symbiodiniaceae</taxon>
        <taxon>Symbiodinium</taxon>
    </lineage>
</organism>
<feature type="repeat" description="ANK" evidence="3">
    <location>
        <begin position="184"/>
        <end position="216"/>
    </location>
</feature>
<dbReference type="Gene3D" id="1.25.40.20">
    <property type="entry name" value="Ankyrin repeat-containing domain"/>
    <property type="match status" value="4"/>
</dbReference>
<dbReference type="OrthoDB" id="425133at2759"/>
<reference evidence="4 5" key="1">
    <citation type="submission" date="2016-02" db="EMBL/GenBank/DDBJ databases">
        <title>Genome analysis of coral dinoflagellate symbionts highlights evolutionary adaptations to a symbiotic lifestyle.</title>
        <authorList>
            <person name="Aranda M."/>
            <person name="Li Y."/>
            <person name="Liew Y.J."/>
            <person name="Baumgarten S."/>
            <person name="Simakov O."/>
            <person name="Wilson M."/>
            <person name="Piel J."/>
            <person name="Ashoor H."/>
            <person name="Bougouffa S."/>
            <person name="Bajic V.B."/>
            <person name="Ryu T."/>
            <person name="Ravasi T."/>
            <person name="Bayer T."/>
            <person name="Micklem G."/>
            <person name="Kim H."/>
            <person name="Bhak J."/>
            <person name="Lajeunesse T.C."/>
            <person name="Voolstra C.R."/>
        </authorList>
    </citation>
    <scope>NUCLEOTIDE SEQUENCE [LARGE SCALE GENOMIC DNA]</scope>
    <source>
        <strain evidence="4 5">CCMP2467</strain>
    </source>
</reference>
<dbReference type="SUPFAM" id="SSF48403">
    <property type="entry name" value="Ankyrin repeat"/>
    <property type="match status" value="2"/>
</dbReference>
<dbReference type="InterPro" id="IPR002110">
    <property type="entry name" value="Ankyrin_rpt"/>
</dbReference>
<name>A0A1Q9D6G8_SYMMI</name>
<sequence>MLHVWLSSGAELTFPVDEVSDVKSLKMRLCPVCGTSRFRQRLLHAGSDLPDGFVIDHPMDFNLVLLPFAESTQEQMDELAQAARTGRQADVERMLQRPQDPNRLGVIDAVELEAPLVLATLEGHREVVSLLLEAEANPNFYEDVDGLRGPSLNVACSGRSADIIHLLLEGGADTDHLCTVFGTPGETALGCACEVGHLESIRALVDAGADKNLPHNGGPPLCIATEFRHLQAVRYLLDSGALQDLPDECGLTSLLWASSKGHLEIATLLIESGADKNVANPIDITALVCASCRGHVEIVRLLLAADPGRDFVGNVGEMGTALIAASNQGHVQTVHLLLEAQADEELLCKLVPTALFCATCWGYERTVQVLLDFLADRGWACDCGLALTFAVDNGQIRIARLLQQAQRATGRWAQLANGTAVSLMNSARRGNRGMVKMLVDAGASDSIADHARLTILASASHTGDMEIMSLLLQTLGDTGLAGSVSPTALAFVCAVHSDHLVTADRLFHAVASDKNFPAEENISNLLPILVAFVLSLPLLCVVMALPQKLASFIIQKQAAEQSAILELENLEAEDVSLLDKSQSFATIGRFRRRGCYEEWDMVMRHLHNLGRISPDRFQQEKLVDIFKDHGLCVIAGTVYKQDVGKSGISTSHSASGATAHFVSS</sequence>
<dbReference type="AlphaFoldDB" id="A0A1Q9D6G8"/>
<dbReference type="InterPro" id="IPR029071">
    <property type="entry name" value="Ubiquitin-like_domsf"/>
</dbReference>
<feature type="repeat" description="ANK" evidence="3">
    <location>
        <begin position="111"/>
        <end position="143"/>
    </location>
</feature>
<evidence type="ECO:0000313" key="5">
    <source>
        <dbReference type="Proteomes" id="UP000186817"/>
    </source>
</evidence>
<dbReference type="SUPFAM" id="SSF54236">
    <property type="entry name" value="Ubiquitin-like"/>
    <property type="match status" value="1"/>
</dbReference>
<evidence type="ECO:0000256" key="2">
    <source>
        <dbReference type="ARBA" id="ARBA00023043"/>
    </source>
</evidence>
<dbReference type="InterPro" id="IPR036770">
    <property type="entry name" value="Ankyrin_rpt-contain_sf"/>
</dbReference>
<evidence type="ECO:0000313" key="4">
    <source>
        <dbReference type="EMBL" id="OLP90762.1"/>
    </source>
</evidence>
<comment type="caution">
    <text evidence="4">The sequence shown here is derived from an EMBL/GenBank/DDBJ whole genome shotgun (WGS) entry which is preliminary data.</text>
</comment>
<dbReference type="Proteomes" id="UP000186817">
    <property type="component" value="Unassembled WGS sequence"/>
</dbReference>
<dbReference type="SMART" id="SM00248">
    <property type="entry name" value="ANK"/>
    <property type="match status" value="11"/>
</dbReference>
<dbReference type="PROSITE" id="PS50297">
    <property type="entry name" value="ANK_REP_REGION"/>
    <property type="match status" value="2"/>
</dbReference>
<gene>
    <name evidence="4" type="primary">ANKHD1</name>
    <name evidence="4" type="ORF">AK812_SmicGene27628</name>
</gene>
<keyword evidence="1" id="KW-0677">Repeat</keyword>